<protein>
    <recommendedName>
        <fullName evidence="3">Secreted RxLR effector protein 161-like</fullName>
    </recommendedName>
</protein>
<accession>A0A833XS01</accession>
<dbReference type="AlphaFoldDB" id="A0A833XS01"/>
<dbReference type="EMBL" id="LIHL02000005">
    <property type="protein sequence ID" value="KAF5470623.1"/>
    <property type="molecule type" value="Genomic_DNA"/>
</dbReference>
<name>A0A833XS01_JUGRE</name>
<evidence type="ECO:0008006" key="3">
    <source>
        <dbReference type="Google" id="ProtNLM"/>
    </source>
</evidence>
<dbReference type="Gramene" id="Jr05_09210_p1">
    <property type="protein sequence ID" value="cds.Jr05_09210_p1"/>
    <property type="gene ID" value="Jr05_09210"/>
</dbReference>
<dbReference type="SUPFAM" id="SSF56672">
    <property type="entry name" value="DNA/RNA polymerases"/>
    <property type="match status" value="1"/>
</dbReference>
<evidence type="ECO:0000313" key="2">
    <source>
        <dbReference type="Proteomes" id="UP000619265"/>
    </source>
</evidence>
<dbReference type="InterPro" id="IPR043502">
    <property type="entry name" value="DNA/RNA_pol_sf"/>
</dbReference>
<evidence type="ECO:0000313" key="1">
    <source>
        <dbReference type="EMBL" id="KAF5470623.1"/>
    </source>
</evidence>
<proteinExistence type="predicted"/>
<comment type="caution">
    <text evidence="1">The sequence shown here is derived from an EMBL/GenBank/DDBJ whole genome shotgun (WGS) entry which is preliminary data.</text>
</comment>
<dbReference type="CDD" id="cd09272">
    <property type="entry name" value="RNase_HI_RT_Ty1"/>
    <property type="match status" value="1"/>
</dbReference>
<organism evidence="1 2">
    <name type="scientific">Juglans regia</name>
    <name type="common">English walnut</name>
    <dbReference type="NCBI Taxonomy" id="51240"/>
    <lineage>
        <taxon>Eukaryota</taxon>
        <taxon>Viridiplantae</taxon>
        <taxon>Streptophyta</taxon>
        <taxon>Embryophyta</taxon>
        <taxon>Tracheophyta</taxon>
        <taxon>Spermatophyta</taxon>
        <taxon>Magnoliopsida</taxon>
        <taxon>eudicotyledons</taxon>
        <taxon>Gunneridae</taxon>
        <taxon>Pentapetalae</taxon>
        <taxon>rosids</taxon>
        <taxon>fabids</taxon>
        <taxon>Fagales</taxon>
        <taxon>Juglandaceae</taxon>
        <taxon>Juglans</taxon>
    </lineage>
</organism>
<reference evidence="1" key="2">
    <citation type="submission" date="2020-03" db="EMBL/GenBank/DDBJ databases">
        <title>Walnut 2.0.</title>
        <authorList>
            <person name="Marrano A."/>
            <person name="Britton M."/>
            <person name="Zimin A.V."/>
            <person name="Zaini P.A."/>
            <person name="Workman R."/>
            <person name="Puiu D."/>
            <person name="Bianco L."/>
            <person name="Allen B.J."/>
            <person name="Troggio M."/>
            <person name="Leslie C.A."/>
            <person name="Timp W."/>
            <person name="Dendekar A."/>
            <person name="Salzberg S.L."/>
            <person name="Neale D.B."/>
        </authorList>
    </citation>
    <scope>NUCLEOTIDE SEQUENCE</scope>
    <source>
        <tissue evidence="1">Leaves</tissue>
    </source>
</reference>
<dbReference type="Proteomes" id="UP000619265">
    <property type="component" value="Unassembled WGS sequence"/>
</dbReference>
<sequence length="255" mass="28693">MSTSVKLTALDGCSFEDPSLYRSVVGSLQYLAFTRPDISYAVNCVCQYMHSPRLPHWQAVKRILRYLHHTKSLGLHFTSSSQHTLSAFYDADWVGCPDDRRSISGFCVYFGSHLISWGSKKQPTIARSSTEAEYKSVANATCEILWLQSLLKELGIFQKNPPTPWCDNLGATYLSVNPVLHSITKHVDLDYHFVREWVDAKTLQVSFISSNDQIADILTKPLSAVRFQQLRSSLTITSVPLDSWEGIKGYTTSCS</sequence>
<reference evidence="1" key="1">
    <citation type="submission" date="2015-10" db="EMBL/GenBank/DDBJ databases">
        <authorList>
            <person name="Martinez-Garcia P.J."/>
            <person name="Crepeau M.W."/>
            <person name="Puiu D."/>
            <person name="Gonzalez-Ibeas D."/>
            <person name="Whalen J."/>
            <person name="Stevens K."/>
            <person name="Paul R."/>
            <person name="Butterfield T."/>
            <person name="Britton M."/>
            <person name="Reagan R."/>
            <person name="Chakraborty S."/>
            <person name="Walawage S.L."/>
            <person name="Vasquez-Gross H.A."/>
            <person name="Cardeno C."/>
            <person name="Famula R."/>
            <person name="Pratt K."/>
            <person name="Kuruganti S."/>
            <person name="Aradhya M.K."/>
            <person name="Leslie C.A."/>
            <person name="Dandekar A.M."/>
            <person name="Salzberg S.L."/>
            <person name="Wegrzyn J.L."/>
            <person name="Langley C.H."/>
            <person name="Neale D.B."/>
        </authorList>
    </citation>
    <scope>NUCLEOTIDE SEQUENCE</scope>
    <source>
        <tissue evidence="1">Leaves</tissue>
    </source>
</reference>
<dbReference type="PANTHER" id="PTHR11439">
    <property type="entry name" value="GAG-POL-RELATED RETROTRANSPOSON"/>
    <property type="match status" value="1"/>
</dbReference>
<dbReference type="PANTHER" id="PTHR11439:SF524">
    <property type="entry name" value="RNA-DIRECTED DNA POLYMERASE, PROTEIN KINASE RLK-PELLE-DLSV FAMILY"/>
    <property type="match status" value="1"/>
</dbReference>
<gene>
    <name evidence="1" type="ORF">F2P56_011125</name>
</gene>